<dbReference type="InterPro" id="IPR043168">
    <property type="entry name" value="DegV_C"/>
</dbReference>
<organism evidence="2 3">
    <name type="scientific">Saccharopolyspora rectivirgula</name>
    <dbReference type="NCBI Taxonomy" id="28042"/>
    <lineage>
        <taxon>Bacteria</taxon>
        <taxon>Bacillati</taxon>
        <taxon>Actinomycetota</taxon>
        <taxon>Actinomycetes</taxon>
        <taxon>Pseudonocardiales</taxon>
        <taxon>Pseudonocardiaceae</taxon>
        <taxon>Saccharopolyspora</taxon>
    </lineage>
</organism>
<evidence type="ECO:0000313" key="3">
    <source>
        <dbReference type="Proteomes" id="UP000031419"/>
    </source>
</evidence>
<evidence type="ECO:0008006" key="4">
    <source>
        <dbReference type="Google" id="ProtNLM"/>
    </source>
</evidence>
<comment type="caution">
    <text evidence="2">The sequence shown here is derived from an EMBL/GenBank/DDBJ whole genome shotgun (WGS) entry which is preliminary data.</text>
</comment>
<dbReference type="Proteomes" id="UP000031419">
    <property type="component" value="Unassembled WGS sequence"/>
</dbReference>
<dbReference type="GO" id="GO:0008289">
    <property type="term" value="F:lipid binding"/>
    <property type="evidence" value="ECO:0007669"/>
    <property type="project" value="UniProtKB-KW"/>
</dbReference>
<dbReference type="eggNOG" id="COG1307">
    <property type="taxonomic scope" value="Bacteria"/>
</dbReference>
<accession>A0A073AUP2</accession>
<dbReference type="InterPro" id="IPR050270">
    <property type="entry name" value="DegV_domain_contain"/>
</dbReference>
<dbReference type="InterPro" id="IPR003797">
    <property type="entry name" value="DegV"/>
</dbReference>
<dbReference type="STRING" id="28042.GU90_18205"/>
<protein>
    <recommendedName>
        <fullName evidence="4">DegV domain-containing protein</fullName>
    </recommendedName>
</protein>
<proteinExistence type="predicted"/>
<dbReference type="AlphaFoldDB" id="A0A073AUP2"/>
<dbReference type="SUPFAM" id="SSF82549">
    <property type="entry name" value="DAK1/DegV-like"/>
    <property type="match status" value="1"/>
</dbReference>
<dbReference type="PANTHER" id="PTHR33434">
    <property type="entry name" value="DEGV DOMAIN-CONTAINING PROTEIN DR_1986-RELATED"/>
    <property type="match status" value="1"/>
</dbReference>
<dbReference type="NCBIfam" id="TIGR00762">
    <property type="entry name" value="DegV"/>
    <property type="match status" value="1"/>
</dbReference>
<dbReference type="PROSITE" id="PS51482">
    <property type="entry name" value="DEGV"/>
    <property type="match status" value="1"/>
</dbReference>
<dbReference type="RefSeq" id="WP_029720867.1">
    <property type="nucleotide sequence ID" value="NZ_JAJUIW010000001.1"/>
</dbReference>
<dbReference type="Pfam" id="PF02645">
    <property type="entry name" value="DegV"/>
    <property type="match status" value="1"/>
</dbReference>
<dbReference type="Gene3D" id="3.30.1180.10">
    <property type="match status" value="1"/>
</dbReference>
<name>A0A073AUP2_9PSEU</name>
<dbReference type="EMBL" id="JNVU01000048">
    <property type="protein sequence ID" value="KEI43061.1"/>
    <property type="molecule type" value="Genomic_DNA"/>
</dbReference>
<dbReference type="OrthoDB" id="9760324at2"/>
<sequence>MRQRVAIVTDSTASIPADVASKLHLPVVQLELRIGDEHNDERRIPHAQLAEAMVAGVPVETSEPPSPAFFWNYMDAAAAGVEAIISVHISEQLSRTCKSARSAAAEVDLPVYVVDSRLVGLSLGFSAVAAAEAAASGATPQQVMNVLEQRLRSTTQLVYVDTLEYLRRGGRINNLQAMLGQALSIKPLLILKHGKLEKYAQGIGPERAINKIIDAGVSRAGNNPVDIGVEHFQAADRAEQVLTELRKRIPQVRRAVLVETSAILGAHIGPGAFGVTVSPVN</sequence>
<evidence type="ECO:0000256" key="1">
    <source>
        <dbReference type="ARBA" id="ARBA00023121"/>
    </source>
</evidence>
<gene>
    <name evidence="2" type="ORF">GU90_18205</name>
</gene>
<dbReference type="PANTHER" id="PTHR33434:SF2">
    <property type="entry name" value="FATTY ACID-BINDING PROTEIN TM_1468"/>
    <property type="match status" value="1"/>
</dbReference>
<reference evidence="2 3" key="1">
    <citation type="submission" date="2014-06" db="EMBL/GenBank/DDBJ databases">
        <title>Saccharopolyspora rectivirgula DSM-43113 Genome sequencing.</title>
        <authorList>
            <person name="Barrera C."/>
            <person name="Millon L."/>
            <person name="Rognon B."/>
            <person name="Zaugg C."/>
            <person name="Monod M."/>
        </authorList>
    </citation>
    <scope>NUCLEOTIDE SEQUENCE [LARGE SCALE GENOMIC DNA]</scope>
    <source>
        <strain evidence="2 3">DSM 43113</strain>
    </source>
</reference>
<keyword evidence="1" id="KW-0446">Lipid-binding</keyword>
<evidence type="ECO:0000313" key="2">
    <source>
        <dbReference type="EMBL" id="KEI43061.1"/>
    </source>
</evidence>
<keyword evidence="3" id="KW-1185">Reference proteome</keyword>
<dbReference type="Gene3D" id="3.40.50.10170">
    <property type="match status" value="1"/>
</dbReference>